<keyword evidence="4" id="KW-1185">Reference proteome</keyword>
<dbReference type="InterPro" id="IPR050709">
    <property type="entry name" value="Biotin_Carboxyl_Carrier/Decarb"/>
</dbReference>
<evidence type="ECO:0000259" key="2">
    <source>
        <dbReference type="PROSITE" id="PS50968"/>
    </source>
</evidence>
<evidence type="ECO:0000256" key="1">
    <source>
        <dbReference type="ARBA" id="ARBA00023267"/>
    </source>
</evidence>
<proteinExistence type="predicted"/>
<dbReference type="STRING" id="1562698.DESAMIL20_801"/>
<dbReference type="EMBL" id="MDSU01000018">
    <property type="protein sequence ID" value="OSS41248.1"/>
    <property type="molecule type" value="Genomic_DNA"/>
</dbReference>
<dbReference type="AlphaFoldDB" id="A0A1X4XUR0"/>
<comment type="caution">
    <text evidence="3">The sequence shown here is derived from an EMBL/GenBank/DDBJ whole genome shotgun (WGS) entry which is preliminary data.</text>
</comment>
<organism evidence="3 4">
    <name type="scientific">Desulfurella amilsii</name>
    <dbReference type="NCBI Taxonomy" id="1562698"/>
    <lineage>
        <taxon>Bacteria</taxon>
        <taxon>Pseudomonadati</taxon>
        <taxon>Campylobacterota</taxon>
        <taxon>Desulfurellia</taxon>
        <taxon>Desulfurellales</taxon>
        <taxon>Desulfurellaceae</taxon>
        <taxon>Desulfurella</taxon>
    </lineage>
</organism>
<gene>
    <name evidence="3" type="ORF">DESAMIL20_801</name>
</gene>
<dbReference type="InterPro" id="IPR011053">
    <property type="entry name" value="Single_hybrid_motif"/>
</dbReference>
<dbReference type="Gene3D" id="2.40.50.100">
    <property type="match status" value="1"/>
</dbReference>
<dbReference type="Proteomes" id="UP000194141">
    <property type="component" value="Unassembled WGS sequence"/>
</dbReference>
<name>A0A1X4XUR0_9BACT</name>
<feature type="domain" description="Lipoyl-binding" evidence="2">
    <location>
        <begin position="82"/>
        <end position="160"/>
    </location>
</feature>
<dbReference type="OrthoDB" id="9760256at2"/>
<dbReference type="RefSeq" id="WP_086033524.1">
    <property type="nucleotide sequence ID" value="NZ_MDSU01000018.1"/>
</dbReference>
<dbReference type="InterPro" id="IPR000089">
    <property type="entry name" value="Biotin_lipoyl"/>
</dbReference>
<dbReference type="CDD" id="cd06850">
    <property type="entry name" value="biotinyl_domain"/>
    <property type="match status" value="1"/>
</dbReference>
<reference evidence="3 4" key="1">
    <citation type="journal article" date="2017" name="Front. Microbiol.">
        <title>Genome Sequence of Desulfurella amilsii Strain TR1 and Comparative Genomics of Desulfurellaceae Family.</title>
        <authorList>
            <person name="Florentino A.P."/>
            <person name="Stams A.J."/>
            <person name="Sanchez-Andrea I."/>
        </authorList>
    </citation>
    <scope>NUCLEOTIDE SEQUENCE [LARGE SCALE GENOMIC DNA]</scope>
    <source>
        <strain evidence="3 4">TR1</strain>
    </source>
</reference>
<dbReference type="PANTHER" id="PTHR45266">
    <property type="entry name" value="OXALOACETATE DECARBOXYLASE ALPHA CHAIN"/>
    <property type="match status" value="1"/>
</dbReference>
<evidence type="ECO:0000313" key="3">
    <source>
        <dbReference type="EMBL" id="OSS41248.1"/>
    </source>
</evidence>
<dbReference type="Pfam" id="PF00364">
    <property type="entry name" value="Biotin_lipoyl"/>
    <property type="match status" value="1"/>
</dbReference>
<evidence type="ECO:0000313" key="4">
    <source>
        <dbReference type="Proteomes" id="UP000194141"/>
    </source>
</evidence>
<protein>
    <submittedName>
        <fullName evidence="3">Biotin carboxyl carrier protein of acetyl-CoA carboxylase, Biotin carboxyl carrier protein</fullName>
    </submittedName>
</protein>
<dbReference type="PANTHER" id="PTHR45266:SF3">
    <property type="entry name" value="OXALOACETATE DECARBOXYLASE ALPHA CHAIN"/>
    <property type="match status" value="1"/>
</dbReference>
<dbReference type="SUPFAM" id="SSF51230">
    <property type="entry name" value="Single hybrid motif"/>
    <property type="match status" value="1"/>
</dbReference>
<sequence>MEKIKVNNELFEYDLSIKDSLYTLAHDGTSASFQVFKYGDDYLVFDLENNTFVVLDAYLAKDKAIIWVDDQELVLEEESEENVSLGDESKENNIKSPMPGIIREVKFKEKDSVKKGDAIVVLESMKVLNDLKSSIDGIIKKINVDVGMQVGPLEILVEIEPKEEQ</sequence>
<keyword evidence="1" id="KW-0092">Biotin</keyword>
<dbReference type="PROSITE" id="PS50968">
    <property type="entry name" value="BIOTINYL_LIPOYL"/>
    <property type="match status" value="1"/>
</dbReference>
<accession>A0A1X4XUR0</accession>